<evidence type="ECO:0000313" key="2">
    <source>
        <dbReference type="Proteomes" id="UP000828390"/>
    </source>
</evidence>
<comment type="caution">
    <text evidence="1">The sequence shown here is derived from an EMBL/GenBank/DDBJ whole genome shotgun (WGS) entry which is preliminary data.</text>
</comment>
<name>A0A9D4G3P0_DREPO</name>
<protein>
    <submittedName>
        <fullName evidence="1">Uncharacterized protein</fullName>
    </submittedName>
</protein>
<dbReference type="Proteomes" id="UP000828390">
    <property type="component" value="Unassembled WGS sequence"/>
</dbReference>
<sequence>MPTRFDSVVVEKGKEKKPVLRFRFKGFKKSDTASAIVADKTLTVTAAKGSDERIAVINDVDIQENPEVKKHADYIDVVVIKNSEFDMNKKI</sequence>
<reference evidence="1" key="1">
    <citation type="journal article" date="2019" name="bioRxiv">
        <title>The Genome of the Zebra Mussel, Dreissena polymorpha: A Resource for Invasive Species Research.</title>
        <authorList>
            <person name="McCartney M.A."/>
            <person name="Auch B."/>
            <person name="Kono T."/>
            <person name="Mallez S."/>
            <person name="Zhang Y."/>
            <person name="Obille A."/>
            <person name="Becker A."/>
            <person name="Abrahante J.E."/>
            <person name="Garbe J."/>
            <person name="Badalamenti J.P."/>
            <person name="Herman A."/>
            <person name="Mangelson H."/>
            <person name="Liachko I."/>
            <person name="Sullivan S."/>
            <person name="Sone E.D."/>
            <person name="Koren S."/>
            <person name="Silverstein K.A.T."/>
            <person name="Beckman K.B."/>
            <person name="Gohl D.M."/>
        </authorList>
    </citation>
    <scope>NUCLEOTIDE SEQUENCE</scope>
    <source>
        <strain evidence="1">Duluth1</strain>
        <tissue evidence="1">Whole animal</tissue>
    </source>
</reference>
<gene>
    <name evidence="1" type="ORF">DPMN_138124</name>
</gene>
<accession>A0A9D4G3P0</accession>
<organism evidence="1 2">
    <name type="scientific">Dreissena polymorpha</name>
    <name type="common">Zebra mussel</name>
    <name type="synonym">Mytilus polymorpha</name>
    <dbReference type="NCBI Taxonomy" id="45954"/>
    <lineage>
        <taxon>Eukaryota</taxon>
        <taxon>Metazoa</taxon>
        <taxon>Spiralia</taxon>
        <taxon>Lophotrochozoa</taxon>
        <taxon>Mollusca</taxon>
        <taxon>Bivalvia</taxon>
        <taxon>Autobranchia</taxon>
        <taxon>Heteroconchia</taxon>
        <taxon>Euheterodonta</taxon>
        <taxon>Imparidentia</taxon>
        <taxon>Neoheterodontei</taxon>
        <taxon>Myida</taxon>
        <taxon>Dreissenoidea</taxon>
        <taxon>Dreissenidae</taxon>
        <taxon>Dreissena</taxon>
    </lineage>
</organism>
<dbReference type="EMBL" id="JAIWYP010000006">
    <property type="protein sequence ID" value="KAH3809746.1"/>
    <property type="molecule type" value="Genomic_DNA"/>
</dbReference>
<dbReference type="AlphaFoldDB" id="A0A9D4G3P0"/>
<evidence type="ECO:0000313" key="1">
    <source>
        <dbReference type="EMBL" id="KAH3809746.1"/>
    </source>
</evidence>
<keyword evidence="2" id="KW-1185">Reference proteome</keyword>
<reference evidence="1" key="2">
    <citation type="submission" date="2020-11" db="EMBL/GenBank/DDBJ databases">
        <authorList>
            <person name="McCartney M.A."/>
            <person name="Auch B."/>
            <person name="Kono T."/>
            <person name="Mallez S."/>
            <person name="Becker A."/>
            <person name="Gohl D.M."/>
            <person name="Silverstein K.A.T."/>
            <person name="Koren S."/>
            <person name="Bechman K.B."/>
            <person name="Herman A."/>
            <person name="Abrahante J.E."/>
            <person name="Garbe J."/>
        </authorList>
    </citation>
    <scope>NUCLEOTIDE SEQUENCE</scope>
    <source>
        <strain evidence="1">Duluth1</strain>
        <tissue evidence="1">Whole animal</tissue>
    </source>
</reference>
<proteinExistence type="predicted"/>